<sequence>MGSPSANNAIVAFVPPESSDNVPDTSDSDSPERHLPIVFIVLPAILLGLLFLTLIASGIKLSARFRRWSLATGVSYLCRGSQERRTREELVLPVYTRRRPSLDITPPPPAYQSLYRDRPTSRESPSAFELAVLDPDRALTVTH</sequence>
<accession>A0AAW0GFH1</accession>
<reference evidence="3 4" key="1">
    <citation type="submission" date="2022-09" db="EMBL/GenBank/DDBJ databases">
        <authorList>
            <person name="Palmer J.M."/>
        </authorList>
    </citation>
    <scope>NUCLEOTIDE SEQUENCE [LARGE SCALE GENOMIC DNA]</scope>
    <source>
        <strain evidence="3 4">DSM 7382</strain>
    </source>
</reference>
<evidence type="ECO:0000256" key="1">
    <source>
        <dbReference type="SAM" id="MobiDB-lite"/>
    </source>
</evidence>
<dbReference type="AlphaFoldDB" id="A0AAW0GFH1"/>
<keyword evidence="2" id="KW-0472">Membrane</keyword>
<proteinExistence type="predicted"/>
<gene>
    <name evidence="3" type="ORF">QCA50_006554</name>
</gene>
<protein>
    <submittedName>
        <fullName evidence="3">Uncharacterized protein</fullName>
    </submittedName>
</protein>
<feature type="transmembrane region" description="Helical" evidence="2">
    <location>
        <begin position="37"/>
        <end position="59"/>
    </location>
</feature>
<evidence type="ECO:0000313" key="4">
    <source>
        <dbReference type="Proteomes" id="UP001385951"/>
    </source>
</evidence>
<keyword evidence="2" id="KW-1133">Transmembrane helix</keyword>
<organism evidence="3 4">
    <name type="scientific">Cerrena zonata</name>
    <dbReference type="NCBI Taxonomy" id="2478898"/>
    <lineage>
        <taxon>Eukaryota</taxon>
        <taxon>Fungi</taxon>
        <taxon>Dikarya</taxon>
        <taxon>Basidiomycota</taxon>
        <taxon>Agaricomycotina</taxon>
        <taxon>Agaricomycetes</taxon>
        <taxon>Polyporales</taxon>
        <taxon>Cerrenaceae</taxon>
        <taxon>Cerrena</taxon>
    </lineage>
</organism>
<comment type="caution">
    <text evidence="3">The sequence shown here is derived from an EMBL/GenBank/DDBJ whole genome shotgun (WGS) entry which is preliminary data.</text>
</comment>
<keyword evidence="2" id="KW-0812">Transmembrane</keyword>
<dbReference type="EMBL" id="JASBNA010000007">
    <property type="protein sequence ID" value="KAK7689915.1"/>
    <property type="molecule type" value="Genomic_DNA"/>
</dbReference>
<dbReference type="Proteomes" id="UP001385951">
    <property type="component" value="Unassembled WGS sequence"/>
</dbReference>
<feature type="region of interest" description="Disordered" evidence="1">
    <location>
        <begin position="105"/>
        <end position="126"/>
    </location>
</feature>
<evidence type="ECO:0000313" key="3">
    <source>
        <dbReference type="EMBL" id="KAK7689915.1"/>
    </source>
</evidence>
<keyword evidence="4" id="KW-1185">Reference proteome</keyword>
<name>A0AAW0GFH1_9APHY</name>
<evidence type="ECO:0000256" key="2">
    <source>
        <dbReference type="SAM" id="Phobius"/>
    </source>
</evidence>